<accession>A0ABU6WJ68</accession>
<keyword evidence="2" id="KW-1185">Reference proteome</keyword>
<evidence type="ECO:0000313" key="2">
    <source>
        <dbReference type="Proteomes" id="UP001341840"/>
    </source>
</evidence>
<name>A0ABU6WJ68_9FABA</name>
<dbReference type="EMBL" id="JASCZI010181802">
    <property type="protein sequence ID" value="MED6185895.1"/>
    <property type="molecule type" value="Genomic_DNA"/>
</dbReference>
<dbReference type="Proteomes" id="UP001341840">
    <property type="component" value="Unassembled WGS sequence"/>
</dbReference>
<evidence type="ECO:0000313" key="1">
    <source>
        <dbReference type="EMBL" id="MED6185895.1"/>
    </source>
</evidence>
<protein>
    <submittedName>
        <fullName evidence="1">Uncharacterized protein</fullName>
    </submittedName>
</protein>
<reference evidence="1 2" key="1">
    <citation type="journal article" date="2023" name="Plants (Basel)">
        <title>Bridging the Gap: Combining Genomics and Transcriptomics Approaches to Understand Stylosanthes scabra, an Orphan Legume from the Brazilian Caatinga.</title>
        <authorList>
            <person name="Ferreira-Neto J.R.C."/>
            <person name="da Silva M.D."/>
            <person name="Binneck E."/>
            <person name="de Melo N.F."/>
            <person name="da Silva R.H."/>
            <person name="de Melo A.L.T.M."/>
            <person name="Pandolfi V."/>
            <person name="Bustamante F.O."/>
            <person name="Brasileiro-Vidal A.C."/>
            <person name="Benko-Iseppon A.M."/>
        </authorList>
    </citation>
    <scope>NUCLEOTIDE SEQUENCE [LARGE SCALE GENOMIC DNA]</scope>
    <source>
        <tissue evidence="1">Leaves</tissue>
    </source>
</reference>
<organism evidence="1 2">
    <name type="scientific">Stylosanthes scabra</name>
    <dbReference type="NCBI Taxonomy" id="79078"/>
    <lineage>
        <taxon>Eukaryota</taxon>
        <taxon>Viridiplantae</taxon>
        <taxon>Streptophyta</taxon>
        <taxon>Embryophyta</taxon>
        <taxon>Tracheophyta</taxon>
        <taxon>Spermatophyta</taxon>
        <taxon>Magnoliopsida</taxon>
        <taxon>eudicotyledons</taxon>
        <taxon>Gunneridae</taxon>
        <taxon>Pentapetalae</taxon>
        <taxon>rosids</taxon>
        <taxon>fabids</taxon>
        <taxon>Fabales</taxon>
        <taxon>Fabaceae</taxon>
        <taxon>Papilionoideae</taxon>
        <taxon>50 kb inversion clade</taxon>
        <taxon>dalbergioids sensu lato</taxon>
        <taxon>Dalbergieae</taxon>
        <taxon>Pterocarpus clade</taxon>
        <taxon>Stylosanthes</taxon>
    </lineage>
</organism>
<proteinExistence type="predicted"/>
<gene>
    <name evidence="1" type="ORF">PIB30_061565</name>
</gene>
<sequence length="106" mass="11854">MALEEEECLRIIARRRNVGGKVVGCWRHSGGREVCNTKAGGQGLDTSVQRLERGAKHGGTKDRRRQLSWMRREKVRLKARDGALWLDLVRDGGSGGGSGREWGVRR</sequence>
<comment type="caution">
    <text evidence="1">The sequence shown here is derived from an EMBL/GenBank/DDBJ whole genome shotgun (WGS) entry which is preliminary data.</text>
</comment>